<dbReference type="Pfam" id="PF13966">
    <property type="entry name" value="zf-RVT"/>
    <property type="match status" value="1"/>
</dbReference>
<dbReference type="GO" id="GO:0004523">
    <property type="term" value="F:RNA-DNA hybrid ribonuclease activity"/>
    <property type="evidence" value="ECO:0007669"/>
    <property type="project" value="InterPro"/>
</dbReference>
<keyword evidence="3" id="KW-1185">Reference proteome</keyword>
<dbReference type="InterPro" id="IPR043502">
    <property type="entry name" value="DNA/RNA_pol_sf"/>
</dbReference>
<organism evidence="2 3">
    <name type="scientific">Senna tora</name>
    <dbReference type="NCBI Taxonomy" id="362788"/>
    <lineage>
        <taxon>Eukaryota</taxon>
        <taxon>Viridiplantae</taxon>
        <taxon>Streptophyta</taxon>
        <taxon>Embryophyta</taxon>
        <taxon>Tracheophyta</taxon>
        <taxon>Spermatophyta</taxon>
        <taxon>Magnoliopsida</taxon>
        <taxon>eudicotyledons</taxon>
        <taxon>Gunneridae</taxon>
        <taxon>Pentapetalae</taxon>
        <taxon>rosids</taxon>
        <taxon>fabids</taxon>
        <taxon>Fabales</taxon>
        <taxon>Fabaceae</taxon>
        <taxon>Caesalpinioideae</taxon>
        <taxon>Cassia clade</taxon>
        <taxon>Senna</taxon>
    </lineage>
</organism>
<keyword evidence="2" id="KW-0548">Nucleotidyltransferase</keyword>
<dbReference type="EMBL" id="JAAIUW010000003">
    <property type="protein sequence ID" value="KAF7840012.1"/>
    <property type="molecule type" value="Genomic_DNA"/>
</dbReference>
<dbReference type="Pfam" id="PF13456">
    <property type="entry name" value="RVT_3"/>
    <property type="match status" value="1"/>
</dbReference>
<dbReference type="InterPro" id="IPR002156">
    <property type="entry name" value="RNaseH_domain"/>
</dbReference>
<accession>A0A834X8S2</accession>
<dbReference type="PANTHER" id="PTHR33116">
    <property type="entry name" value="REVERSE TRANSCRIPTASE ZINC-BINDING DOMAIN-CONTAINING PROTEIN-RELATED-RELATED"/>
    <property type="match status" value="1"/>
</dbReference>
<dbReference type="InterPro" id="IPR012337">
    <property type="entry name" value="RNaseH-like_sf"/>
</dbReference>
<feature type="domain" description="Reverse transcriptase" evidence="1">
    <location>
        <begin position="31"/>
        <end position="311"/>
    </location>
</feature>
<dbReference type="Pfam" id="PF00078">
    <property type="entry name" value="RVT_1"/>
    <property type="match status" value="1"/>
</dbReference>
<keyword evidence="2" id="KW-0695">RNA-directed DNA polymerase</keyword>
<dbReference type="InterPro" id="IPR044730">
    <property type="entry name" value="RNase_H-like_dom_plant"/>
</dbReference>
<reference evidence="2" key="1">
    <citation type="submission" date="2020-09" db="EMBL/GenBank/DDBJ databases">
        <title>Genome-Enabled Discovery of Anthraquinone Biosynthesis in Senna tora.</title>
        <authorList>
            <person name="Kang S.-H."/>
            <person name="Pandey R.P."/>
            <person name="Lee C.-M."/>
            <person name="Sim J.-S."/>
            <person name="Jeong J.-T."/>
            <person name="Choi B.-S."/>
            <person name="Jung M."/>
            <person name="Ginzburg D."/>
            <person name="Zhao K."/>
            <person name="Won S.Y."/>
            <person name="Oh T.-J."/>
            <person name="Yu Y."/>
            <person name="Kim N.-H."/>
            <person name="Lee O.R."/>
            <person name="Lee T.-H."/>
            <person name="Bashyal P."/>
            <person name="Kim T.-S."/>
            <person name="Lee W.-H."/>
            <person name="Kawkins C."/>
            <person name="Kim C.-K."/>
            <person name="Kim J.S."/>
            <person name="Ahn B.O."/>
            <person name="Rhee S.Y."/>
            <person name="Sohng J.K."/>
        </authorList>
    </citation>
    <scope>NUCLEOTIDE SEQUENCE</scope>
    <source>
        <tissue evidence="2">Leaf</tissue>
    </source>
</reference>
<evidence type="ECO:0000259" key="1">
    <source>
        <dbReference type="PROSITE" id="PS50878"/>
    </source>
</evidence>
<dbReference type="Gene3D" id="3.30.420.10">
    <property type="entry name" value="Ribonuclease H-like superfamily/Ribonuclease H"/>
    <property type="match status" value="1"/>
</dbReference>
<dbReference type="GO" id="GO:0003964">
    <property type="term" value="F:RNA-directed DNA polymerase activity"/>
    <property type="evidence" value="ECO:0007669"/>
    <property type="project" value="UniProtKB-KW"/>
</dbReference>
<dbReference type="SUPFAM" id="SSF56672">
    <property type="entry name" value="DNA/RNA polymerases"/>
    <property type="match status" value="1"/>
</dbReference>
<dbReference type="SUPFAM" id="SSF53098">
    <property type="entry name" value="Ribonuclease H-like"/>
    <property type="match status" value="1"/>
</dbReference>
<dbReference type="OrthoDB" id="1938625at2759"/>
<dbReference type="InterPro" id="IPR000477">
    <property type="entry name" value="RT_dom"/>
</dbReference>
<evidence type="ECO:0000313" key="2">
    <source>
        <dbReference type="EMBL" id="KAF7840012.1"/>
    </source>
</evidence>
<protein>
    <submittedName>
        <fullName evidence="2">Reverse transcriptase</fullName>
    </submittedName>
</protein>
<dbReference type="GO" id="GO:0003676">
    <property type="term" value="F:nucleic acid binding"/>
    <property type="evidence" value="ECO:0007669"/>
    <property type="project" value="InterPro"/>
</dbReference>
<dbReference type="CDD" id="cd06222">
    <property type="entry name" value="RNase_H_like"/>
    <property type="match status" value="1"/>
</dbReference>
<dbReference type="Proteomes" id="UP000634136">
    <property type="component" value="Unassembled WGS sequence"/>
</dbReference>
<comment type="caution">
    <text evidence="2">The sequence shown here is derived from an EMBL/GenBank/DDBJ whole genome shotgun (WGS) entry which is preliminary data.</text>
</comment>
<dbReference type="PANTHER" id="PTHR33116:SF70">
    <property type="entry name" value="NON-LTR RETROELEMENT REVERSE TRANSCRIPTASE-LIKE PROTEIN"/>
    <property type="match status" value="1"/>
</dbReference>
<dbReference type="CDD" id="cd01650">
    <property type="entry name" value="RT_nLTR_like"/>
    <property type="match status" value="1"/>
</dbReference>
<dbReference type="InterPro" id="IPR026960">
    <property type="entry name" value="RVT-Znf"/>
</dbReference>
<name>A0A834X8S2_9FABA</name>
<dbReference type="AlphaFoldDB" id="A0A834X8S2"/>
<proteinExistence type="predicted"/>
<gene>
    <name evidence="2" type="ORF">G2W53_008494</name>
</gene>
<keyword evidence="2" id="KW-0808">Transferase</keyword>
<evidence type="ECO:0000313" key="3">
    <source>
        <dbReference type="Proteomes" id="UP000634136"/>
    </source>
</evidence>
<sequence length="872" mass="98999">MSSSGVDGFQAAFFQKFWDVFEKHIISSIQEIFASKVIPPSWNETIICLIPKILNPYEMKNFRPISPCNSLYNIISKILVNKIKPTLPNLICENQSAFIRGRRATDNVILANEVVHSYSRKKSKKFGWMMISLDLEKAYDKLNWSFISSILTNMNFSPETTSLIHACMSLVSHQILINGTLSNSFKPTRGIRQGDPLSPFIFICCMQYLSSLIDAQVRNKSWFAPKIRNTPISHLLFADDVLFFARVDPSSISAIKFAVNNFLYCSGLSINNSKSSIWFSNNTPPNMRNTASRDLNFSIVDKPGKYLGSVLGFKGKHNDFIPLLTKVQNRIDNWSNRFLSLAGKTTLINSVISPIITFHTNTAILPSKTCKIIDKNIRDFFWSSASNKKKIHTIAWNKVCLPTSLGGLGIHLYKERNLSLITKLAWQVKSNPNTLWSKTVSHYLNPHCNSYSTTGRAIKKGAYLISSNSTFSVCNGKNTNVWFDKWFNKVSLRSLICGPLQKDEHSLNVNLFANEFGHWSWDRISFELPLTIKDLISATPCFKDSPSDDMISCIFLKNGLFNLNLIYNFLMSDKLNNAAGVNPFKWIWKLNCHRRLKFFLWMCVNNGLLTKDNLIKRKIPISGTCFLCNLEAESIPHLFKDCPVGQNIWQRTNSNISFHNSDSFEIWIKYNCLNSKLATLNIPHNVLFIYTLWHIWLARNNTIFNNTMPSPVIIAKNCIASAAEFFHVASGLSVPSFDQSVILNINWNPPTVGWWKLNSDGACSGNPGPFAIGGIIRDHFGNWVKGFSGYVGHGTALKAELWAIFCGINLALEQDCNFLWIEYSLQKFSNFKVSHTFREGNQCADRLARLSLLKQEDYELVLLYFASVRPFA</sequence>
<dbReference type="InterPro" id="IPR036397">
    <property type="entry name" value="RNaseH_sf"/>
</dbReference>
<dbReference type="PROSITE" id="PS50878">
    <property type="entry name" value="RT_POL"/>
    <property type="match status" value="1"/>
</dbReference>